<dbReference type="EMBL" id="ML178820">
    <property type="protein sequence ID" value="TFL03738.1"/>
    <property type="molecule type" value="Genomic_DNA"/>
</dbReference>
<evidence type="ECO:0000256" key="2">
    <source>
        <dbReference type="RuleBase" id="RU365003"/>
    </source>
</evidence>
<comment type="subcellular location">
    <subcellularLocation>
        <location evidence="2">Peroxisome membrane</location>
    </subcellularLocation>
</comment>
<organism evidence="3 4">
    <name type="scientific">Pterulicium gracile</name>
    <dbReference type="NCBI Taxonomy" id="1884261"/>
    <lineage>
        <taxon>Eukaryota</taxon>
        <taxon>Fungi</taxon>
        <taxon>Dikarya</taxon>
        <taxon>Basidiomycota</taxon>
        <taxon>Agaricomycotina</taxon>
        <taxon>Agaricomycetes</taxon>
        <taxon>Agaricomycetidae</taxon>
        <taxon>Agaricales</taxon>
        <taxon>Pleurotineae</taxon>
        <taxon>Pterulaceae</taxon>
        <taxon>Pterulicium</taxon>
    </lineage>
</organism>
<evidence type="ECO:0000256" key="1">
    <source>
        <dbReference type="ARBA" id="ARBA00009505"/>
    </source>
</evidence>
<dbReference type="Proteomes" id="UP000305067">
    <property type="component" value="Unassembled WGS sequence"/>
</dbReference>
<dbReference type="PANTHER" id="PTHR13299:SF0">
    <property type="entry name" value="PEROXISOMAL MEMBRANE PROTEIN PEX16"/>
    <property type="match status" value="1"/>
</dbReference>
<dbReference type="PANTHER" id="PTHR13299">
    <property type="entry name" value="PEROXISOMAL MEMBRANE PROTEIN PEX16"/>
    <property type="match status" value="1"/>
</dbReference>
<dbReference type="InterPro" id="IPR013919">
    <property type="entry name" value="Pex16"/>
</dbReference>
<keyword evidence="2" id="KW-0576">Peroxisome</keyword>
<evidence type="ECO:0000313" key="4">
    <source>
        <dbReference type="Proteomes" id="UP000305067"/>
    </source>
</evidence>
<keyword evidence="4" id="KW-1185">Reference proteome</keyword>
<proteinExistence type="inferred from homology"/>
<keyword evidence="2" id="KW-0962">Peroxisome biogenesis</keyword>
<dbReference type="Pfam" id="PF08610">
    <property type="entry name" value="Pex16"/>
    <property type="match status" value="1"/>
</dbReference>
<dbReference type="OrthoDB" id="2021143at2759"/>
<reference evidence="3 4" key="1">
    <citation type="journal article" date="2019" name="Nat. Ecol. Evol.">
        <title>Megaphylogeny resolves global patterns of mushroom evolution.</title>
        <authorList>
            <person name="Varga T."/>
            <person name="Krizsan K."/>
            <person name="Foldi C."/>
            <person name="Dima B."/>
            <person name="Sanchez-Garcia M."/>
            <person name="Sanchez-Ramirez S."/>
            <person name="Szollosi G.J."/>
            <person name="Szarkandi J.G."/>
            <person name="Papp V."/>
            <person name="Albert L."/>
            <person name="Andreopoulos W."/>
            <person name="Angelini C."/>
            <person name="Antonin V."/>
            <person name="Barry K.W."/>
            <person name="Bougher N.L."/>
            <person name="Buchanan P."/>
            <person name="Buyck B."/>
            <person name="Bense V."/>
            <person name="Catcheside P."/>
            <person name="Chovatia M."/>
            <person name="Cooper J."/>
            <person name="Damon W."/>
            <person name="Desjardin D."/>
            <person name="Finy P."/>
            <person name="Geml J."/>
            <person name="Haridas S."/>
            <person name="Hughes K."/>
            <person name="Justo A."/>
            <person name="Karasinski D."/>
            <person name="Kautmanova I."/>
            <person name="Kiss B."/>
            <person name="Kocsube S."/>
            <person name="Kotiranta H."/>
            <person name="LaButti K.M."/>
            <person name="Lechner B.E."/>
            <person name="Liimatainen K."/>
            <person name="Lipzen A."/>
            <person name="Lukacs Z."/>
            <person name="Mihaltcheva S."/>
            <person name="Morgado L.N."/>
            <person name="Niskanen T."/>
            <person name="Noordeloos M.E."/>
            <person name="Ohm R.A."/>
            <person name="Ortiz-Santana B."/>
            <person name="Ovrebo C."/>
            <person name="Racz N."/>
            <person name="Riley R."/>
            <person name="Savchenko A."/>
            <person name="Shiryaev A."/>
            <person name="Soop K."/>
            <person name="Spirin V."/>
            <person name="Szebenyi C."/>
            <person name="Tomsovsky M."/>
            <person name="Tulloss R.E."/>
            <person name="Uehling J."/>
            <person name="Grigoriev I.V."/>
            <person name="Vagvolgyi C."/>
            <person name="Papp T."/>
            <person name="Martin F.M."/>
            <person name="Miettinen O."/>
            <person name="Hibbett D.S."/>
            <person name="Nagy L.G."/>
        </authorList>
    </citation>
    <scope>NUCLEOTIDE SEQUENCE [LARGE SCALE GENOMIC DNA]</scope>
    <source>
        <strain evidence="3 4">CBS 309.79</strain>
    </source>
</reference>
<dbReference type="AlphaFoldDB" id="A0A5C3QQU4"/>
<dbReference type="STRING" id="1884261.A0A5C3QQU4"/>
<sequence>MSKTLAKYESFLIENVSTISSLESSLRSITWFLPGRFKDAELASESLSTLLNLMSMYHDTLLAKIVQNETQYKPLIPSSLHTRFTKAWSNKNARYKWTARALEIIKYTQLVLEMSLRRNVSAKSKWRGIILLEFIKAVLRIFLLRVTRRPLIHPPIPERDFDPAALPVSSTASSPTLAPSSPTLTLVDTPQHLKNNHVPLLPDGLLTPPPPLQSETFVEDYLLPKALTISSVKPSLSLVRPLSSVTDWVSEFIYILRPLVYAILISLDRRSSKPVVTALAMELVARNLRRTPPTSASLERAENAQRDRDMFWYFLRGSIWDTFSKPKLETVLNGTARLPLIGLFSTLAKEWVPLIDEYYYCACFVFLARCLKPM</sequence>
<evidence type="ECO:0000313" key="3">
    <source>
        <dbReference type="EMBL" id="TFL03738.1"/>
    </source>
</evidence>
<protein>
    <recommendedName>
        <fullName evidence="2">Peroxisomal membrane protein PEX16</fullName>
    </recommendedName>
</protein>
<dbReference type="GO" id="GO:0005778">
    <property type="term" value="C:peroxisomal membrane"/>
    <property type="evidence" value="ECO:0007669"/>
    <property type="project" value="UniProtKB-SubCell"/>
</dbReference>
<comment type="similarity">
    <text evidence="1 2">Belongs to the peroxin-16 family.</text>
</comment>
<dbReference type="GO" id="GO:0007031">
    <property type="term" value="P:peroxisome organization"/>
    <property type="evidence" value="ECO:0007669"/>
    <property type="project" value="UniProtKB-KW"/>
</dbReference>
<name>A0A5C3QQU4_9AGAR</name>
<gene>
    <name evidence="3" type="ORF">BDV98DRAFT_545906</name>
</gene>
<accession>A0A5C3QQU4</accession>